<dbReference type="PANTHER" id="PTHR40562">
    <property type="match status" value="1"/>
</dbReference>
<dbReference type="EMBL" id="JBFPJR010000002">
    <property type="protein sequence ID" value="MEX0426365.1"/>
    <property type="molecule type" value="Genomic_DNA"/>
</dbReference>
<keyword evidence="2" id="KW-0479">Metal-binding</keyword>
<evidence type="ECO:0000256" key="6">
    <source>
        <dbReference type="ARBA" id="ARBA00023063"/>
    </source>
</evidence>
<dbReference type="InterPro" id="IPR036922">
    <property type="entry name" value="Rieske_2Fe-2S_sf"/>
</dbReference>
<keyword evidence="5" id="KW-0411">Iron-sulfur</keyword>
<dbReference type="PROSITE" id="PS51296">
    <property type="entry name" value="RIESKE"/>
    <property type="match status" value="1"/>
</dbReference>
<dbReference type="CDD" id="cd03529">
    <property type="entry name" value="Rieske_NirD"/>
    <property type="match status" value="1"/>
</dbReference>
<feature type="domain" description="Rieske" evidence="7">
    <location>
        <begin position="10"/>
        <end position="118"/>
    </location>
</feature>
<dbReference type="InterPro" id="IPR017881">
    <property type="entry name" value="NirD"/>
</dbReference>
<dbReference type="Gene3D" id="2.102.10.10">
    <property type="entry name" value="Rieske [2Fe-2S] iron-sulphur domain"/>
    <property type="match status" value="1"/>
</dbReference>
<dbReference type="Pfam" id="PF13806">
    <property type="entry name" value="Rieske_2"/>
    <property type="match status" value="1"/>
</dbReference>
<dbReference type="RefSeq" id="WP_367991015.1">
    <property type="nucleotide sequence ID" value="NZ_JBFPJR010000002.1"/>
</dbReference>
<dbReference type="NCBIfam" id="TIGR02378">
    <property type="entry name" value="nirD_assim_sml"/>
    <property type="match status" value="1"/>
</dbReference>
<evidence type="ECO:0000313" key="8">
    <source>
        <dbReference type="EMBL" id="MEX0426365.1"/>
    </source>
</evidence>
<dbReference type="SUPFAM" id="SSF50022">
    <property type="entry name" value="ISP domain"/>
    <property type="match status" value="1"/>
</dbReference>
<reference evidence="8 9" key="1">
    <citation type="submission" date="2024-07" db="EMBL/GenBank/DDBJ databases">
        <authorList>
            <person name="Lee S."/>
            <person name="Kang M."/>
        </authorList>
    </citation>
    <scope>NUCLEOTIDE SEQUENCE [LARGE SCALE GENOMIC DNA]</scope>
    <source>
        <strain evidence="8 9">DS6</strain>
    </source>
</reference>
<dbReference type="InterPro" id="IPR017941">
    <property type="entry name" value="Rieske_2Fe-2S"/>
</dbReference>
<evidence type="ECO:0000256" key="2">
    <source>
        <dbReference type="ARBA" id="ARBA00022723"/>
    </source>
</evidence>
<comment type="caution">
    <text evidence="8">The sequence shown here is derived from an EMBL/GenBank/DDBJ whole genome shotgun (WGS) entry which is preliminary data.</text>
</comment>
<keyword evidence="6" id="KW-0534">Nitrate assimilation</keyword>
<gene>
    <name evidence="8" type="primary">nirD</name>
    <name evidence="8" type="ORF">AB3X52_01950</name>
</gene>
<keyword evidence="1" id="KW-0001">2Fe-2S</keyword>
<keyword evidence="9" id="KW-1185">Reference proteome</keyword>
<evidence type="ECO:0000256" key="3">
    <source>
        <dbReference type="ARBA" id="ARBA00023002"/>
    </source>
</evidence>
<accession>A0ABV3STU3</accession>
<evidence type="ECO:0000256" key="4">
    <source>
        <dbReference type="ARBA" id="ARBA00023004"/>
    </source>
</evidence>
<dbReference type="InterPro" id="IPR012748">
    <property type="entry name" value="Rieske-like_NirD"/>
</dbReference>
<evidence type="ECO:0000313" key="9">
    <source>
        <dbReference type="Proteomes" id="UP001556631"/>
    </source>
</evidence>
<evidence type="ECO:0000259" key="7">
    <source>
        <dbReference type="PROSITE" id="PS51296"/>
    </source>
</evidence>
<organism evidence="8 9">
    <name type="scientific">Nocardioides eburneus</name>
    <dbReference type="NCBI Taxonomy" id="3231482"/>
    <lineage>
        <taxon>Bacteria</taxon>
        <taxon>Bacillati</taxon>
        <taxon>Actinomycetota</taxon>
        <taxon>Actinomycetes</taxon>
        <taxon>Propionibacteriales</taxon>
        <taxon>Nocardioidaceae</taxon>
        <taxon>Nocardioides</taxon>
    </lineage>
</organism>
<evidence type="ECO:0000256" key="5">
    <source>
        <dbReference type="ARBA" id="ARBA00023014"/>
    </source>
</evidence>
<dbReference type="Proteomes" id="UP001556631">
    <property type="component" value="Unassembled WGS sequence"/>
</dbReference>
<protein>
    <submittedName>
        <fullName evidence="8">Nitrite reductase small subunit NirD</fullName>
    </submittedName>
</protein>
<name>A0ABV3STU3_9ACTN</name>
<sequence>MNHPSPATFTPVCRVDEIDPESGVTALVDGQAVAVFKTYDGRVYALGNYDPFSRASVLARGIVGTRTQKGPEGEESVDFVASPIHKQAFALATGECLDDATVRVPSYAVEVADGMVLVGAVLAGSELAGAELAGAELAGAEPAGAEPVKGAGE</sequence>
<dbReference type="PANTHER" id="PTHR40562:SF1">
    <property type="entry name" value="NITRITE REDUCTASE (NADH) SMALL SUBUNIT"/>
    <property type="match status" value="1"/>
</dbReference>
<evidence type="ECO:0000256" key="1">
    <source>
        <dbReference type="ARBA" id="ARBA00022714"/>
    </source>
</evidence>
<proteinExistence type="predicted"/>
<keyword evidence="3" id="KW-0560">Oxidoreductase</keyword>
<dbReference type="PROSITE" id="PS51300">
    <property type="entry name" value="NIRD"/>
    <property type="match status" value="1"/>
</dbReference>
<keyword evidence="4" id="KW-0408">Iron</keyword>